<evidence type="ECO:0000313" key="1">
    <source>
        <dbReference type="EMBL" id="KAJ7609884.1"/>
    </source>
</evidence>
<comment type="caution">
    <text evidence="1">The sequence shown here is derived from an EMBL/GenBank/DDBJ whole genome shotgun (WGS) entry which is preliminary data.</text>
</comment>
<sequence length="258" mass="28291">MSLLSNHHLLHTNPPLMQNFDHCLPTDMESTFRTHLINAESSMPLTSGMTLGPEIELSMSPPVFHAPPYPLHGAPLSVLPEAGQQFLVLNGLGDPTALPPTPQWVAHVRGLIAHSLLTNATPVCQQIVTLQVLYNANRGLPHLCASLARDLNGTLLPKLSAHVSHHLMLADALIWAEISGHPENLDGEDAAKYRALQIQPLVELVANHVVNLYTWLAQMWNAGWRMDAHSRALYRINSVFGDAVGEAARKLAQEVKQL</sequence>
<accession>A0AAD7B3V9</accession>
<dbReference type="Proteomes" id="UP001221142">
    <property type="component" value="Unassembled WGS sequence"/>
</dbReference>
<evidence type="ECO:0000313" key="2">
    <source>
        <dbReference type="Proteomes" id="UP001221142"/>
    </source>
</evidence>
<gene>
    <name evidence="1" type="ORF">FB45DRAFT_340099</name>
</gene>
<name>A0AAD7B3V9_9AGAR</name>
<dbReference type="EMBL" id="JARKIF010000037">
    <property type="protein sequence ID" value="KAJ7609884.1"/>
    <property type="molecule type" value="Genomic_DNA"/>
</dbReference>
<reference evidence="1" key="1">
    <citation type="submission" date="2023-03" db="EMBL/GenBank/DDBJ databases">
        <title>Massive genome expansion in bonnet fungi (Mycena s.s.) driven by repeated elements and novel gene families across ecological guilds.</title>
        <authorList>
            <consortium name="Lawrence Berkeley National Laboratory"/>
            <person name="Harder C.B."/>
            <person name="Miyauchi S."/>
            <person name="Viragh M."/>
            <person name="Kuo A."/>
            <person name="Thoen E."/>
            <person name="Andreopoulos B."/>
            <person name="Lu D."/>
            <person name="Skrede I."/>
            <person name="Drula E."/>
            <person name="Henrissat B."/>
            <person name="Morin E."/>
            <person name="Kohler A."/>
            <person name="Barry K."/>
            <person name="LaButti K."/>
            <person name="Morin E."/>
            <person name="Salamov A."/>
            <person name="Lipzen A."/>
            <person name="Mereny Z."/>
            <person name="Hegedus B."/>
            <person name="Baldrian P."/>
            <person name="Stursova M."/>
            <person name="Weitz H."/>
            <person name="Taylor A."/>
            <person name="Grigoriev I.V."/>
            <person name="Nagy L.G."/>
            <person name="Martin F."/>
            <person name="Kauserud H."/>
        </authorList>
    </citation>
    <scope>NUCLEOTIDE SEQUENCE</scope>
    <source>
        <strain evidence="1">9284</strain>
    </source>
</reference>
<dbReference type="AlphaFoldDB" id="A0AAD7B3V9"/>
<protein>
    <submittedName>
        <fullName evidence="1">Uncharacterized protein</fullName>
    </submittedName>
</protein>
<keyword evidence="2" id="KW-1185">Reference proteome</keyword>
<organism evidence="1 2">
    <name type="scientific">Roridomyces roridus</name>
    <dbReference type="NCBI Taxonomy" id="1738132"/>
    <lineage>
        <taxon>Eukaryota</taxon>
        <taxon>Fungi</taxon>
        <taxon>Dikarya</taxon>
        <taxon>Basidiomycota</taxon>
        <taxon>Agaricomycotina</taxon>
        <taxon>Agaricomycetes</taxon>
        <taxon>Agaricomycetidae</taxon>
        <taxon>Agaricales</taxon>
        <taxon>Marasmiineae</taxon>
        <taxon>Mycenaceae</taxon>
        <taxon>Roridomyces</taxon>
    </lineage>
</organism>
<proteinExistence type="predicted"/>